<name>A0A1H8YNR0_9PSEU</name>
<organism evidence="2 3">
    <name type="scientific">Amycolatopsis saalfeldensis</name>
    <dbReference type="NCBI Taxonomy" id="394193"/>
    <lineage>
        <taxon>Bacteria</taxon>
        <taxon>Bacillati</taxon>
        <taxon>Actinomycetota</taxon>
        <taxon>Actinomycetes</taxon>
        <taxon>Pseudonocardiales</taxon>
        <taxon>Pseudonocardiaceae</taxon>
        <taxon>Amycolatopsis</taxon>
    </lineage>
</organism>
<evidence type="ECO:0008006" key="4">
    <source>
        <dbReference type="Google" id="ProtNLM"/>
    </source>
</evidence>
<reference evidence="2 3" key="1">
    <citation type="submission" date="2016-10" db="EMBL/GenBank/DDBJ databases">
        <authorList>
            <person name="de Groot N.N."/>
        </authorList>
    </citation>
    <scope>NUCLEOTIDE SEQUENCE [LARGE SCALE GENOMIC DNA]</scope>
    <source>
        <strain evidence="2 3">DSM 44993</strain>
    </source>
</reference>
<dbReference type="Proteomes" id="UP000198582">
    <property type="component" value="Unassembled WGS sequence"/>
</dbReference>
<evidence type="ECO:0000256" key="1">
    <source>
        <dbReference type="SAM" id="SignalP"/>
    </source>
</evidence>
<proteinExistence type="predicted"/>
<sequence>MSKIGAVRRSAIVGFATLALGGAVAGEASAAGEQPAKPASPAEPCGYLGDGTYRHCDGGTGSTVMLDVQDLWGSIYHYCVGPGVTDLQPVIRWRIRDAWWNGYVGCQPGYDGPA</sequence>
<keyword evidence="1" id="KW-0732">Signal</keyword>
<dbReference type="AlphaFoldDB" id="A0A1H8YNR0"/>
<evidence type="ECO:0000313" key="3">
    <source>
        <dbReference type="Proteomes" id="UP000198582"/>
    </source>
</evidence>
<feature type="chain" id="PRO_5039010801" description="Secreted protein" evidence="1">
    <location>
        <begin position="26"/>
        <end position="114"/>
    </location>
</feature>
<protein>
    <recommendedName>
        <fullName evidence="4">Secreted protein</fullName>
    </recommendedName>
</protein>
<dbReference type="EMBL" id="FOEF01000031">
    <property type="protein sequence ID" value="SEP53789.1"/>
    <property type="molecule type" value="Genomic_DNA"/>
</dbReference>
<evidence type="ECO:0000313" key="2">
    <source>
        <dbReference type="EMBL" id="SEP53789.1"/>
    </source>
</evidence>
<feature type="signal peptide" evidence="1">
    <location>
        <begin position="1"/>
        <end position="25"/>
    </location>
</feature>
<accession>A0A1H8YNR0</accession>
<dbReference type="InterPro" id="IPR045935">
    <property type="entry name" value="DUF6355"/>
</dbReference>
<gene>
    <name evidence="2" type="ORF">SAMN04489732_13128</name>
</gene>
<dbReference type="RefSeq" id="WP_091628659.1">
    <property type="nucleotide sequence ID" value="NZ_FOEF01000031.1"/>
</dbReference>
<dbReference type="OrthoDB" id="3540574at2"/>
<keyword evidence="3" id="KW-1185">Reference proteome</keyword>
<dbReference type="Pfam" id="PF19882">
    <property type="entry name" value="DUF6355"/>
    <property type="match status" value="1"/>
</dbReference>